<accession>D3UGM6</accession>
<dbReference type="InterPro" id="IPR005186">
    <property type="entry name" value="FlaG"/>
</dbReference>
<proteinExistence type="predicted"/>
<dbReference type="STRING" id="679897.HMU03850"/>
<protein>
    <submittedName>
        <fullName evidence="2">Possible flagellar protein</fullName>
    </submittedName>
</protein>
<keyword evidence="2" id="KW-0969">Cilium</keyword>
<dbReference type="PANTHER" id="PTHR37166">
    <property type="entry name" value="PROTEIN FLAG"/>
    <property type="match status" value="1"/>
</dbReference>
<dbReference type="NCBIfam" id="NF006281">
    <property type="entry name" value="PRK08452.1"/>
    <property type="match status" value="1"/>
</dbReference>
<dbReference type="eggNOG" id="COG1334">
    <property type="taxonomic scope" value="Bacteria"/>
</dbReference>
<gene>
    <name evidence="2" type="primary">flaG</name>
    <name evidence="2" type="ordered locus">HMU03850</name>
</gene>
<dbReference type="KEGG" id="hms:HMU03850"/>
<evidence type="ECO:0000313" key="3">
    <source>
        <dbReference type="Proteomes" id="UP000001522"/>
    </source>
</evidence>
<dbReference type="SUPFAM" id="SSF160214">
    <property type="entry name" value="FlaG-like"/>
    <property type="match status" value="1"/>
</dbReference>
<dbReference type="PANTHER" id="PTHR37166:SF1">
    <property type="entry name" value="PROTEIN FLAG"/>
    <property type="match status" value="1"/>
</dbReference>
<feature type="region of interest" description="Disordered" evidence="1">
    <location>
        <begin position="30"/>
        <end position="58"/>
    </location>
</feature>
<sequence>MVESIHSNTDQAAIKKQLINIAANAGVPASQRETAIRTEAPRMDSPQKIQEGQKGQDLRKQLHELSAELNKEMKRINTDITFNYNDEIRGLVVTVKEDGGNKIIREIPSKEAIELMSKMRDIITGLIFDKKG</sequence>
<name>D3UGM6_HELM1</name>
<dbReference type="EMBL" id="FN555004">
    <property type="protein sequence ID" value="CBG39647.1"/>
    <property type="molecule type" value="Genomic_DNA"/>
</dbReference>
<evidence type="ECO:0000256" key="1">
    <source>
        <dbReference type="SAM" id="MobiDB-lite"/>
    </source>
</evidence>
<dbReference type="Pfam" id="PF03646">
    <property type="entry name" value="FlaG"/>
    <property type="match status" value="1"/>
</dbReference>
<dbReference type="AlphaFoldDB" id="D3UGM6"/>
<dbReference type="HOGENOM" id="CLU_120910_6_1_7"/>
<dbReference type="Proteomes" id="UP000001522">
    <property type="component" value="Chromosome"/>
</dbReference>
<organism evidence="2 3">
    <name type="scientific">Helicobacter mustelae (strain ATCC 43772 / CCUG 25715 / CIP 103759 / LMG 18044 / NCTC 12198 / R85-136P)</name>
    <name type="common">Campylobacter mustelae</name>
    <dbReference type="NCBI Taxonomy" id="679897"/>
    <lineage>
        <taxon>Bacteria</taxon>
        <taxon>Pseudomonadati</taxon>
        <taxon>Campylobacterota</taxon>
        <taxon>Epsilonproteobacteria</taxon>
        <taxon>Campylobacterales</taxon>
        <taxon>Helicobacteraceae</taxon>
        <taxon>Helicobacter</taxon>
    </lineage>
</organism>
<keyword evidence="2" id="KW-0282">Flagellum</keyword>
<dbReference type="Gene3D" id="3.30.160.170">
    <property type="entry name" value="FlaG-like"/>
    <property type="match status" value="1"/>
</dbReference>
<dbReference type="InterPro" id="IPR035924">
    <property type="entry name" value="FlaG-like_sf"/>
</dbReference>
<dbReference type="RefSeq" id="WP_013022738.1">
    <property type="nucleotide sequence ID" value="NC_013949.1"/>
</dbReference>
<reference evidence="2 3" key="1">
    <citation type="journal article" date="2010" name="BMC Genomics">
        <title>Comparative genomics and proteomics of Helicobacter mustelae, an ulcerogenic and carcinogenic gastric pathogen.</title>
        <authorList>
            <person name="O'Toole P.W."/>
            <person name="Snelling W.J."/>
            <person name="Canchaya C."/>
            <person name="Forde B.M."/>
            <person name="Hardie K.R."/>
            <person name="Josenhans C."/>
            <person name="Graham R.L.J."/>
            <person name="McMullan G."/>
            <person name="Parkhill J."/>
            <person name="Belda E."/>
            <person name="Bentley S.D."/>
        </authorList>
    </citation>
    <scope>NUCLEOTIDE SEQUENCE [LARGE SCALE GENOMIC DNA]</scope>
    <source>
        <strain evidence="3">ATCC 43772 / LMG 18044 / NCTC 12198 / 12198</strain>
    </source>
</reference>
<evidence type="ECO:0000313" key="2">
    <source>
        <dbReference type="EMBL" id="CBG39647.1"/>
    </source>
</evidence>
<keyword evidence="2" id="KW-0966">Cell projection</keyword>
<keyword evidence="3" id="KW-1185">Reference proteome</keyword>